<dbReference type="PANTHER" id="PTHR23294:SF28">
    <property type="entry name" value="UNC93-LIKE PROTEIN MFSD11 ISOFORM X1"/>
    <property type="match status" value="1"/>
</dbReference>
<keyword evidence="8" id="KW-1185">Reference proteome</keyword>
<feature type="transmembrane region" description="Helical" evidence="6">
    <location>
        <begin position="268"/>
        <end position="290"/>
    </location>
</feature>
<name>A0A669DL32_ORENI</name>
<evidence type="ECO:0000256" key="3">
    <source>
        <dbReference type="ARBA" id="ARBA00022692"/>
    </source>
</evidence>
<feature type="transmembrane region" description="Helical" evidence="6">
    <location>
        <begin position="138"/>
        <end position="160"/>
    </location>
</feature>
<feature type="transmembrane region" description="Helical" evidence="6">
    <location>
        <begin position="334"/>
        <end position="355"/>
    </location>
</feature>
<keyword evidence="3 6" id="KW-0812">Transmembrane</keyword>
<organism evidence="7 8">
    <name type="scientific">Oreochromis niloticus</name>
    <name type="common">Nile tilapia</name>
    <name type="synonym">Tilapia nilotica</name>
    <dbReference type="NCBI Taxonomy" id="8128"/>
    <lineage>
        <taxon>Eukaryota</taxon>
        <taxon>Metazoa</taxon>
        <taxon>Chordata</taxon>
        <taxon>Craniata</taxon>
        <taxon>Vertebrata</taxon>
        <taxon>Euteleostomi</taxon>
        <taxon>Actinopterygii</taxon>
        <taxon>Neopterygii</taxon>
        <taxon>Teleostei</taxon>
        <taxon>Neoteleostei</taxon>
        <taxon>Acanthomorphata</taxon>
        <taxon>Ovalentaria</taxon>
        <taxon>Cichlomorphae</taxon>
        <taxon>Cichliformes</taxon>
        <taxon>Cichlidae</taxon>
        <taxon>African cichlids</taxon>
        <taxon>Pseudocrenilabrinae</taxon>
        <taxon>Oreochromini</taxon>
        <taxon>Oreochromis</taxon>
    </lineage>
</organism>
<feature type="transmembrane region" description="Helical" evidence="6">
    <location>
        <begin position="172"/>
        <end position="190"/>
    </location>
</feature>
<dbReference type="GO" id="GO:0016020">
    <property type="term" value="C:membrane"/>
    <property type="evidence" value="ECO:0007669"/>
    <property type="project" value="UniProtKB-SubCell"/>
</dbReference>
<dbReference type="InterPro" id="IPR051617">
    <property type="entry name" value="UNC-93-like_regulator"/>
</dbReference>
<dbReference type="Ensembl" id="ENSONIT00000092481.1">
    <property type="protein sequence ID" value="ENSONIP00000059151.1"/>
    <property type="gene ID" value="ENSONIG00000009424.2"/>
</dbReference>
<gene>
    <name evidence="7" type="primary">MFSD11</name>
    <name evidence="7" type="synonym">mfsd11</name>
</gene>
<dbReference type="AlphaFoldDB" id="A0A669DL32"/>
<comment type="similarity">
    <text evidence="2">Belongs to the unc-93 family.</text>
</comment>
<dbReference type="CDD" id="cd17407">
    <property type="entry name" value="MFS_MFSD11"/>
    <property type="match status" value="1"/>
</dbReference>
<feature type="transmembrane region" description="Helical" evidence="6">
    <location>
        <begin position="46"/>
        <end position="65"/>
    </location>
</feature>
<dbReference type="SUPFAM" id="SSF103473">
    <property type="entry name" value="MFS general substrate transporter"/>
    <property type="match status" value="1"/>
</dbReference>
<proteinExistence type="inferred from homology"/>
<evidence type="ECO:0000256" key="4">
    <source>
        <dbReference type="ARBA" id="ARBA00022989"/>
    </source>
</evidence>
<feature type="transmembrane region" description="Helical" evidence="6">
    <location>
        <begin position="376"/>
        <end position="396"/>
    </location>
</feature>
<feature type="transmembrane region" description="Helical" evidence="6">
    <location>
        <begin position="7"/>
        <end position="26"/>
    </location>
</feature>
<evidence type="ECO:0000313" key="7">
    <source>
        <dbReference type="Ensembl" id="ENSONIP00000059151.1"/>
    </source>
</evidence>
<accession>A0A669DL32</accession>
<dbReference type="Proteomes" id="UP000005207">
    <property type="component" value="Linkage group LG4"/>
</dbReference>
<evidence type="ECO:0000256" key="2">
    <source>
        <dbReference type="ARBA" id="ARBA00009172"/>
    </source>
</evidence>
<dbReference type="InterPro" id="IPR036259">
    <property type="entry name" value="MFS_trans_sf"/>
</dbReference>
<dbReference type="GeneTree" id="ENSGT00390000012918"/>
<sequence length="439" mass="47898">MSPEGKKLLNIIILGFGFMFMFTAFQTCGNIEQTVIKSFNSTEFHGSGYTSMAIIYGVFSASNLIAPSVVAVIGPQLSMFFSGLLYSLYIAMFIYPYTWSFYTASVLVGIAAAVLWTAQGNVLTINSTDSTIGRNSGIFWALLQFSLFFGNLYIYCAWHGHVHITDQDRRTVFISLTVISLVGCFLFFLLRKPDSESSSSAEATEPLLQEESCDNAPVSAHLNTTDTEAPRTDPMPAAPSGLELTFYSGVYGTCIGAMMSFGQDAKSLIGISGICIGVGEILGGSVFGILNKRIGFGRNPIVLLGFITHIIAFYLIFLNIASDAPLAPEEGTDLEAFITPSVGVALFCSFLLGLGDSCFNTQLLSIIGFMFHDNSAPAFAVFKFIQSIMAALAFYYSNYLLLHWQLLILVLVGFLGTITFFKVEHMANSIRRQSDYDSI</sequence>
<feature type="transmembrane region" description="Helical" evidence="6">
    <location>
        <begin position="302"/>
        <end position="322"/>
    </location>
</feature>
<protein>
    <submittedName>
        <fullName evidence="7">Major facilitator superfamily domain containing 11</fullName>
    </submittedName>
</protein>
<evidence type="ECO:0000256" key="5">
    <source>
        <dbReference type="ARBA" id="ARBA00023136"/>
    </source>
</evidence>
<evidence type="ECO:0000256" key="1">
    <source>
        <dbReference type="ARBA" id="ARBA00004141"/>
    </source>
</evidence>
<dbReference type="PANTHER" id="PTHR23294">
    <property type="entry name" value="ET TRANSLATION PRODUCT-RELATED"/>
    <property type="match status" value="1"/>
</dbReference>
<keyword evidence="4 6" id="KW-1133">Transmembrane helix</keyword>
<reference evidence="8" key="1">
    <citation type="submission" date="2012-01" db="EMBL/GenBank/DDBJ databases">
        <title>The Genome Sequence of Oreochromis niloticus (Nile Tilapia).</title>
        <authorList>
            <consortium name="Broad Institute Genome Assembly Team"/>
            <consortium name="Broad Institute Sequencing Platform"/>
            <person name="Di Palma F."/>
            <person name="Johnson J."/>
            <person name="Lander E.S."/>
            <person name="Lindblad-Toh K."/>
        </authorList>
    </citation>
    <scope>NUCLEOTIDE SEQUENCE [LARGE SCALE GENOMIC DNA]</scope>
</reference>
<evidence type="ECO:0000256" key="6">
    <source>
        <dbReference type="SAM" id="Phobius"/>
    </source>
</evidence>
<dbReference type="Pfam" id="PF05978">
    <property type="entry name" value="UNC-93"/>
    <property type="match status" value="1"/>
</dbReference>
<feature type="transmembrane region" description="Helical" evidence="6">
    <location>
        <begin position="101"/>
        <end position="118"/>
    </location>
</feature>
<dbReference type="InterPro" id="IPR010291">
    <property type="entry name" value="Ion_channel_UNC-93"/>
</dbReference>
<reference evidence="7" key="2">
    <citation type="submission" date="2025-08" db="UniProtKB">
        <authorList>
            <consortium name="Ensembl"/>
        </authorList>
    </citation>
    <scope>IDENTIFICATION</scope>
</reference>
<keyword evidence="5 6" id="KW-0472">Membrane</keyword>
<comment type="subcellular location">
    <subcellularLocation>
        <location evidence="1">Membrane</location>
        <topology evidence="1">Multi-pass membrane protein</topology>
    </subcellularLocation>
</comment>
<dbReference type="Gene3D" id="1.20.1250.20">
    <property type="entry name" value="MFS general substrate transporter like domains"/>
    <property type="match status" value="2"/>
</dbReference>
<evidence type="ECO:0000313" key="8">
    <source>
        <dbReference type="Proteomes" id="UP000005207"/>
    </source>
</evidence>
<reference evidence="7" key="3">
    <citation type="submission" date="2025-09" db="UniProtKB">
        <authorList>
            <consortium name="Ensembl"/>
        </authorList>
    </citation>
    <scope>IDENTIFICATION</scope>
</reference>
<feature type="transmembrane region" description="Helical" evidence="6">
    <location>
        <begin position="402"/>
        <end position="423"/>
    </location>
</feature>